<evidence type="ECO:0000259" key="2">
    <source>
        <dbReference type="Pfam" id="PF09851"/>
    </source>
</evidence>
<keyword evidence="1" id="KW-0472">Membrane</keyword>
<name>A0A3G2R307_9FIRM</name>
<feature type="domain" description="SHOCT" evidence="2">
    <location>
        <begin position="60"/>
        <end position="86"/>
    </location>
</feature>
<evidence type="ECO:0000313" key="3">
    <source>
        <dbReference type="EMBL" id="AYO29830.1"/>
    </source>
</evidence>
<keyword evidence="1" id="KW-1133">Transmembrane helix</keyword>
<gene>
    <name evidence="3" type="ORF">D2962_03680</name>
</gene>
<protein>
    <recommendedName>
        <fullName evidence="2">SHOCT domain-containing protein</fullName>
    </recommendedName>
</protein>
<dbReference type="Pfam" id="PF09851">
    <property type="entry name" value="SHOCT"/>
    <property type="match status" value="1"/>
</dbReference>
<dbReference type="Proteomes" id="UP000280960">
    <property type="component" value="Chromosome"/>
</dbReference>
<evidence type="ECO:0000313" key="4">
    <source>
        <dbReference type="Proteomes" id="UP000280960"/>
    </source>
</evidence>
<keyword evidence="1" id="KW-0812">Transmembrane</keyword>
<dbReference type="AlphaFoldDB" id="A0A3G2R307"/>
<accession>A0A3G2R307</accession>
<dbReference type="KEGG" id="bacg:D2962_03680"/>
<organism evidence="3 4">
    <name type="scientific">Biomaibacter acetigenes</name>
    <dbReference type="NCBI Taxonomy" id="2316383"/>
    <lineage>
        <taxon>Bacteria</taxon>
        <taxon>Bacillati</taxon>
        <taxon>Bacillota</taxon>
        <taxon>Clostridia</taxon>
        <taxon>Thermosediminibacterales</taxon>
        <taxon>Tepidanaerobacteraceae</taxon>
        <taxon>Biomaibacter</taxon>
    </lineage>
</organism>
<reference evidence="3 4" key="1">
    <citation type="submission" date="2018-10" db="EMBL/GenBank/DDBJ databases">
        <authorList>
            <person name="Zhang X."/>
        </authorList>
    </citation>
    <scope>NUCLEOTIDE SEQUENCE [LARGE SCALE GENOMIC DNA]</scope>
    <source>
        <strain evidence="3 4">SK-G1</strain>
    </source>
</reference>
<keyword evidence="4" id="KW-1185">Reference proteome</keyword>
<dbReference type="InterPro" id="IPR018649">
    <property type="entry name" value="SHOCT"/>
</dbReference>
<feature type="transmembrane region" description="Helical" evidence="1">
    <location>
        <begin position="12"/>
        <end position="38"/>
    </location>
</feature>
<proteinExistence type="predicted"/>
<evidence type="ECO:0000256" key="1">
    <source>
        <dbReference type="SAM" id="Phobius"/>
    </source>
</evidence>
<sequence length="89" mass="10521">MYWWGPGWGHMGGYYGIFMYVYMFIWLVVLAGVFYLIIRLIRSLASSAGPVNRDDAFRETPLDILKRRYAAGEITKDQYDRMREDLKDN</sequence>
<dbReference type="EMBL" id="CP033169">
    <property type="protein sequence ID" value="AYO29830.1"/>
    <property type="molecule type" value="Genomic_DNA"/>
</dbReference>